<sequence length="181" mass="19909">MAALDYDMDESTIAIARASPAGFAQLKRNALLLLNVHEDGSYKTTIKNVDRFKLAIKLVSHGLSFRQTANAMEAVRATFNLNKLTGIKDNRSMSIEFDGSSHRGTTFIDLRVRLGVKGVVMLKKLLSAIYPSWADKLLAVSTDGEPTNKGRINGVQTQLVGLATHDVLQIWCVPHQMDLVV</sequence>
<dbReference type="PANTHER" id="PTHR37067">
    <property type="entry name" value="PX DOMAIN-CONTAINING PROTEIN"/>
    <property type="match status" value="1"/>
</dbReference>
<reference evidence="1" key="1">
    <citation type="submission" date="2013-12" db="EMBL/GenBank/DDBJ databases">
        <title>The Genome Sequence of Aphanomyces invadans NJM9701.</title>
        <authorList>
            <consortium name="The Broad Institute Genomics Platform"/>
            <person name="Russ C."/>
            <person name="Tyler B."/>
            <person name="van West P."/>
            <person name="Dieguez-Uribeondo J."/>
            <person name="Young S.K."/>
            <person name="Zeng Q."/>
            <person name="Gargeya S."/>
            <person name="Fitzgerald M."/>
            <person name="Abouelleil A."/>
            <person name="Alvarado L."/>
            <person name="Chapman S.B."/>
            <person name="Gainer-Dewar J."/>
            <person name="Goldberg J."/>
            <person name="Griggs A."/>
            <person name="Gujja S."/>
            <person name="Hansen M."/>
            <person name="Howarth C."/>
            <person name="Imamovic A."/>
            <person name="Ireland A."/>
            <person name="Larimer J."/>
            <person name="McCowan C."/>
            <person name="Murphy C."/>
            <person name="Pearson M."/>
            <person name="Poon T.W."/>
            <person name="Priest M."/>
            <person name="Roberts A."/>
            <person name="Saif S."/>
            <person name="Shea T."/>
            <person name="Sykes S."/>
            <person name="Wortman J."/>
            <person name="Nusbaum C."/>
            <person name="Birren B."/>
        </authorList>
    </citation>
    <scope>NUCLEOTIDE SEQUENCE [LARGE SCALE GENOMIC DNA]</scope>
    <source>
        <strain evidence="1">NJM9701</strain>
    </source>
</reference>
<dbReference type="PANTHER" id="PTHR37067:SF3">
    <property type="entry name" value="PX DOMAIN-CONTAINING PROTEIN"/>
    <property type="match status" value="1"/>
</dbReference>
<evidence type="ECO:0000313" key="1">
    <source>
        <dbReference type="EMBL" id="ETW03174.1"/>
    </source>
</evidence>
<dbReference type="GeneID" id="20082641"/>
<protein>
    <submittedName>
        <fullName evidence="1">Uncharacterized protein</fullName>
    </submittedName>
</protein>
<dbReference type="VEuPathDB" id="FungiDB:H310_05591"/>
<dbReference type="RefSeq" id="XP_008868558.1">
    <property type="nucleotide sequence ID" value="XM_008870336.1"/>
</dbReference>
<organism evidence="1">
    <name type="scientific">Aphanomyces invadans</name>
    <dbReference type="NCBI Taxonomy" id="157072"/>
    <lineage>
        <taxon>Eukaryota</taxon>
        <taxon>Sar</taxon>
        <taxon>Stramenopiles</taxon>
        <taxon>Oomycota</taxon>
        <taxon>Saprolegniomycetes</taxon>
        <taxon>Saprolegniales</taxon>
        <taxon>Verrucalvaceae</taxon>
        <taxon>Aphanomyces</taxon>
    </lineage>
</organism>
<accession>A0A024UA73</accession>
<name>A0A024UA73_9STRA</name>
<dbReference type="OrthoDB" id="79020at2759"/>
<gene>
    <name evidence="1" type="ORF">H310_05591</name>
</gene>
<dbReference type="AlphaFoldDB" id="A0A024UA73"/>
<dbReference type="EMBL" id="KI913960">
    <property type="protein sequence ID" value="ETW03174.1"/>
    <property type="molecule type" value="Genomic_DNA"/>
</dbReference>
<proteinExistence type="predicted"/>